<dbReference type="PROSITE" id="PS50262">
    <property type="entry name" value="G_PROTEIN_RECEP_F1_2"/>
    <property type="match status" value="1"/>
</dbReference>
<keyword evidence="5 7" id="KW-0472">Membrane</keyword>
<keyword evidence="6" id="KW-0675">Receptor</keyword>
<comment type="subcellular location">
    <subcellularLocation>
        <location evidence="1">Cell membrane</location>
        <topology evidence="1">Multi-pass membrane protein</topology>
    </subcellularLocation>
</comment>
<dbReference type="EMBL" id="CAJNOJ010000012">
    <property type="protein sequence ID" value="CAF0795070.1"/>
    <property type="molecule type" value="Genomic_DNA"/>
</dbReference>
<protein>
    <recommendedName>
        <fullName evidence="8">G-protein coupled receptors family 1 profile domain-containing protein</fullName>
    </recommendedName>
</protein>
<dbReference type="PRINTS" id="PR00237">
    <property type="entry name" value="GPCRRHODOPSN"/>
</dbReference>
<dbReference type="PANTHER" id="PTHR24241">
    <property type="entry name" value="NEUROPEPTIDE RECEPTOR-RELATED G-PROTEIN COUPLED RECEPTOR"/>
    <property type="match status" value="1"/>
</dbReference>
<organism evidence="9 10">
    <name type="scientific">Adineta ricciae</name>
    <name type="common">Rotifer</name>
    <dbReference type="NCBI Taxonomy" id="249248"/>
    <lineage>
        <taxon>Eukaryota</taxon>
        <taxon>Metazoa</taxon>
        <taxon>Spiralia</taxon>
        <taxon>Gnathifera</taxon>
        <taxon>Rotifera</taxon>
        <taxon>Eurotatoria</taxon>
        <taxon>Bdelloidea</taxon>
        <taxon>Adinetida</taxon>
        <taxon>Adinetidae</taxon>
        <taxon>Adineta</taxon>
    </lineage>
</organism>
<dbReference type="Pfam" id="PF00001">
    <property type="entry name" value="7tm_1"/>
    <property type="match status" value="1"/>
</dbReference>
<evidence type="ECO:0000256" key="6">
    <source>
        <dbReference type="ARBA" id="ARBA00023170"/>
    </source>
</evidence>
<evidence type="ECO:0000313" key="10">
    <source>
        <dbReference type="Proteomes" id="UP000663852"/>
    </source>
</evidence>
<comment type="caution">
    <text evidence="9">The sequence shown here is derived from an EMBL/GenBank/DDBJ whole genome shotgun (WGS) entry which is preliminary data.</text>
</comment>
<dbReference type="InterPro" id="IPR000276">
    <property type="entry name" value="GPCR_Rhodpsn"/>
</dbReference>
<dbReference type="AlphaFoldDB" id="A0A813S729"/>
<dbReference type="GO" id="GO:0005886">
    <property type="term" value="C:plasma membrane"/>
    <property type="evidence" value="ECO:0007669"/>
    <property type="project" value="UniProtKB-SubCell"/>
</dbReference>
<feature type="transmembrane region" description="Helical" evidence="7">
    <location>
        <begin position="249"/>
        <end position="271"/>
    </location>
</feature>
<dbReference type="Gene3D" id="1.20.1070.10">
    <property type="entry name" value="Rhodopsin 7-helix transmembrane proteins"/>
    <property type="match status" value="1"/>
</dbReference>
<dbReference type="InterPro" id="IPR017452">
    <property type="entry name" value="GPCR_Rhodpsn_7TM"/>
</dbReference>
<evidence type="ECO:0000256" key="7">
    <source>
        <dbReference type="SAM" id="Phobius"/>
    </source>
</evidence>
<keyword evidence="2" id="KW-1003">Cell membrane</keyword>
<feature type="transmembrane region" description="Helical" evidence="7">
    <location>
        <begin position="6"/>
        <end position="28"/>
    </location>
</feature>
<evidence type="ECO:0000256" key="2">
    <source>
        <dbReference type="ARBA" id="ARBA00022475"/>
    </source>
</evidence>
<evidence type="ECO:0000256" key="1">
    <source>
        <dbReference type="ARBA" id="ARBA00004651"/>
    </source>
</evidence>
<feature type="transmembrane region" description="Helical" evidence="7">
    <location>
        <begin position="92"/>
        <end position="110"/>
    </location>
</feature>
<proteinExistence type="predicted"/>
<evidence type="ECO:0000313" key="9">
    <source>
        <dbReference type="EMBL" id="CAF0795070.1"/>
    </source>
</evidence>
<feature type="transmembrane region" description="Helical" evidence="7">
    <location>
        <begin position="40"/>
        <end position="61"/>
    </location>
</feature>
<keyword evidence="4 7" id="KW-1133">Transmembrane helix</keyword>
<sequence length="288" mass="32687">MDTAAFSVTLITIIVLLIVIISSFIYVIPIIFVRRFHTGANVLLVGLSVNGIICSILWVVWNSISIINPTLLVKSKEICIAMNYLSTLVNSLIIYCLVVITINQFFAVIYPKKKLFHTVKCAIFSITVQWIVSIIVSIPDVVISVPVCVNGVDAPRWLYIYRFVTILVFPSILKIVLNASIFCFVRSSTRRVKPKENAKGLSNASPKWKKTRDTQLLKHMIFLYVVFIFGWGPIYLLPIAASFTTVSPLVLAIFQLLPVVSSFTIVLDLFYYNRDLIRYFKEQCLKCF</sequence>
<accession>A0A813S729</accession>
<keyword evidence="3 7" id="KW-0812">Transmembrane</keyword>
<feature type="transmembrane region" description="Helical" evidence="7">
    <location>
        <begin position="122"/>
        <end position="147"/>
    </location>
</feature>
<reference evidence="9" key="1">
    <citation type="submission" date="2021-02" db="EMBL/GenBank/DDBJ databases">
        <authorList>
            <person name="Nowell W R."/>
        </authorList>
    </citation>
    <scope>NUCLEOTIDE SEQUENCE</scope>
</reference>
<evidence type="ECO:0000256" key="3">
    <source>
        <dbReference type="ARBA" id="ARBA00022692"/>
    </source>
</evidence>
<evidence type="ECO:0000259" key="8">
    <source>
        <dbReference type="PROSITE" id="PS50262"/>
    </source>
</evidence>
<gene>
    <name evidence="9" type="ORF">EDS130_LOCUS4547</name>
</gene>
<name>A0A813S729_ADIRI</name>
<dbReference type="Proteomes" id="UP000663852">
    <property type="component" value="Unassembled WGS sequence"/>
</dbReference>
<dbReference type="CDD" id="cd00637">
    <property type="entry name" value="7tm_classA_rhodopsin-like"/>
    <property type="match status" value="1"/>
</dbReference>
<dbReference type="SUPFAM" id="SSF81321">
    <property type="entry name" value="Family A G protein-coupled receptor-like"/>
    <property type="match status" value="1"/>
</dbReference>
<evidence type="ECO:0000256" key="5">
    <source>
        <dbReference type="ARBA" id="ARBA00023136"/>
    </source>
</evidence>
<dbReference type="GO" id="GO:0004930">
    <property type="term" value="F:G protein-coupled receptor activity"/>
    <property type="evidence" value="ECO:0007669"/>
    <property type="project" value="InterPro"/>
</dbReference>
<evidence type="ECO:0000256" key="4">
    <source>
        <dbReference type="ARBA" id="ARBA00022989"/>
    </source>
</evidence>
<feature type="transmembrane region" description="Helical" evidence="7">
    <location>
        <begin position="221"/>
        <end position="243"/>
    </location>
</feature>
<feature type="domain" description="G-protein coupled receptors family 1 profile" evidence="8">
    <location>
        <begin position="22"/>
        <end position="272"/>
    </location>
</feature>
<feature type="transmembrane region" description="Helical" evidence="7">
    <location>
        <begin position="159"/>
        <end position="185"/>
    </location>
</feature>